<dbReference type="PROSITE" id="PS00086">
    <property type="entry name" value="CYTOCHROME_P450"/>
    <property type="match status" value="1"/>
</dbReference>
<keyword evidence="8 15" id="KW-1133">Transmembrane helix</keyword>
<dbReference type="GO" id="GO:0005506">
    <property type="term" value="F:iron ion binding"/>
    <property type="evidence" value="ECO:0007669"/>
    <property type="project" value="InterPro"/>
</dbReference>
<dbReference type="PRINTS" id="PR00463">
    <property type="entry name" value="EP450I"/>
</dbReference>
<dbReference type="CDD" id="cd11065">
    <property type="entry name" value="CYP64-like"/>
    <property type="match status" value="1"/>
</dbReference>
<feature type="binding site" description="axial binding residue" evidence="13">
    <location>
        <position position="448"/>
    </location>
    <ligand>
        <name>heme</name>
        <dbReference type="ChEBI" id="CHEBI:30413"/>
    </ligand>
    <ligandPart>
        <name>Fe</name>
        <dbReference type="ChEBI" id="CHEBI:18248"/>
    </ligandPart>
</feature>
<evidence type="ECO:0000256" key="11">
    <source>
        <dbReference type="ARBA" id="ARBA00023033"/>
    </source>
</evidence>
<reference evidence="16 17" key="1">
    <citation type="journal article" date="2016" name="Mol. Biol. Evol.">
        <title>Comparative Genomics of Early-Diverging Mushroom-Forming Fungi Provides Insights into the Origins of Lignocellulose Decay Capabilities.</title>
        <authorList>
            <person name="Nagy L.G."/>
            <person name="Riley R."/>
            <person name="Tritt A."/>
            <person name="Adam C."/>
            <person name="Daum C."/>
            <person name="Floudas D."/>
            <person name="Sun H."/>
            <person name="Yadav J.S."/>
            <person name="Pangilinan J."/>
            <person name="Larsson K.H."/>
            <person name="Matsuura K."/>
            <person name="Barry K."/>
            <person name="Labutti K."/>
            <person name="Kuo R."/>
            <person name="Ohm R.A."/>
            <person name="Bhattacharya S.S."/>
            <person name="Shirouzu T."/>
            <person name="Yoshinaga Y."/>
            <person name="Martin F.M."/>
            <person name="Grigoriev I.V."/>
            <person name="Hibbett D.S."/>
        </authorList>
    </citation>
    <scope>NUCLEOTIDE SEQUENCE [LARGE SCALE GENOMIC DNA]</scope>
    <source>
        <strain evidence="16 17">HHB14362 ss-1</strain>
    </source>
</reference>
<keyword evidence="10 13" id="KW-0408">Iron</keyword>
<comment type="cofactor">
    <cofactor evidence="1 13">
        <name>heme</name>
        <dbReference type="ChEBI" id="CHEBI:30413"/>
    </cofactor>
</comment>
<accession>A0A165UTS0</accession>
<evidence type="ECO:0000256" key="8">
    <source>
        <dbReference type="ARBA" id="ARBA00022989"/>
    </source>
</evidence>
<keyword evidence="11 14" id="KW-0503">Monooxygenase</keyword>
<evidence type="ECO:0000256" key="1">
    <source>
        <dbReference type="ARBA" id="ARBA00001971"/>
    </source>
</evidence>
<keyword evidence="6 15" id="KW-0812">Transmembrane</keyword>
<dbReference type="Gene3D" id="1.10.630.10">
    <property type="entry name" value="Cytochrome P450"/>
    <property type="match status" value="1"/>
</dbReference>
<protein>
    <submittedName>
        <fullName evidence="16">Cytochrome P450</fullName>
    </submittedName>
</protein>
<keyword evidence="9 14" id="KW-0560">Oxidoreductase</keyword>
<evidence type="ECO:0000313" key="16">
    <source>
        <dbReference type="EMBL" id="KZT28692.1"/>
    </source>
</evidence>
<gene>
    <name evidence="16" type="ORF">NEOLEDRAFT_1057879</name>
</gene>
<keyword evidence="7 13" id="KW-0479">Metal-binding</keyword>
<proteinExistence type="inferred from homology"/>
<evidence type="ECO:0000256" key="13">
    <source>
        <dbReference type="PIRSR" id="PIRSR602401-1"/>
    </source>
</evidence>
<evidence type="ECO:0000256" key="2">
    <source>
        <dbReference type="ARBA" id="ARBA00004370"/>
    </source>
</evidence>
<dbReference type="InterPro" id="IPR017972">
    <property type="entry name" value="Cyt_P450_CS"/>
</dbReference>
<evidence type="ECO:0000256" key="5">
    <source>
        <dbReference type="ARBA" id="ARBA00022617"/>
    </source>
</evidence>
<dbReference type="InterPro" id="IPR001128">
    <property type="entry name" value="Cyt_P450"/>
</dbReference>
<comment type="pathway">
    <text evidence="3">Secondary metabolite biosynthesis.</text>
</comment>
<dbReference type="PRINTS" id="PR00385">
    <property type="entry name" value="P450"/>
</dbReference>
<dbReference type="GO" id="GO:0016020">
    <property type="term" value="C:membrane"/>
    <property type="evidence" value="ECO:0007669"/>
    <property type="project" value="UniProtKB-SubCell"/>
</dbReference>
<dbReference type="GO" id="GO:0020037">
    <property type="term" value="F:heme binding"/>
    <property type="evidence" value="ECO:0007669"/>
    <property type="project" value="InterPro"/>
</dbReference>
<keyword evidence="5 13" id="KW-0349">Heme</keyword>
<evidence type="ECO:0000256" key="4">
    <source>
        <dbReference type="ARBA" id="ARBA00010617"/>
    </source>
</evidence>
<dbReference type="AlphaFoldDB" id="A0A165UTS0"/>
<evidence type="ECO:0000256" key="14">
    <source>
        <dbReference type="RuleBase" id="RU000461"/>
    </source>
</evidence>
<keyword evidence="12 15" id="KW-0472">Membrane</keyword>
<dbReference type="InParanoid" id="A0A165UTS0"/>
<comment type="similarity">
    <text evidence="4 14">Belongs to the cytochrome P450 family.</text>
</comment>
<keyword evidence="17" id="KW-1185">Reference proteome</keyword>
<dbReference type="GO" id="GO:0004497">
    <property type="term" value="F:monooxygenase activity"/>
    <property type="evidence" value="ECO:0007669"/>
    <property type="project" value="UniProtKB-KW"/>
</dbReference>
<dbReference type="PANTHER" id="PTHR46300:SF2">
    <property type="entry name" value="CYTOCHROME P450 MONOOXYGENASE ALNH-RELATED"/>
    <property type="match status" value="1"/>
</dbReference>
<dbReference type="SUPFAM" id="SSF48264">
    <property type="entry name" value="Cytochrome P450"/>
    <property type="match status" value="1"/>
</dbReference>
<name>A0A165UTS0_9AGAM</name>
<dbReference type="InterPro" id="IPR002401">
    <property type="entry name" value="Cyt_P450_E_grp-I"/>
</dbReference>
<dbReference type="InterPro" id="IPR050364">
    <property type="entry name" value="Cytochrome_P450_fung"/>
</dbReference>
<dbReference type="Proteomes" id="UP000076761">
    <property type="component" value="Unassembled WGS sequence"/>
</dbReference>
<evidence type="ECO:0000256" key="15">
    <source>
        <dbReference type="SAM" id="Phobius"/>
    </source>
</evidence>
<feature type="transmembrane region" description="Helical" evidence="15">
    <location>
        <begin position="20"/>
        <end position="39"/>
    </location>
</feature>
<dbReference type="OrthoDB" id="2789670at2759"/>
<organism evidence="16 17">
    <name type="scientific">Neolentinus lepideus HHB14362 ss-1</name>
    <dbReference type="NCBI Taxonomy" id="1314782"/>
    <lineage>
        <taxon>Eukaryota</taxon>
        <taxon>Fungi</taxon>
        <taxon>Dikarya</taxon>
        <taxon>Basidiomycota</taxon>
        <taxon>Agaricomycotina</taxon>
        <taxon>Agaricomycetes</taxon>
        <taxon>Gloeophyllales</taxon>
        <taxon>Gloeophyllaceae</taxon>
        <taxon>Neolentinus</taxon>
    </lineage>
</organism>
<evidence type="ECO:0000256" key="3">
    <source>
        <dbReference type="ARBA" id="ARBA00005179"/>
    </source>
</evidence>
<evidence type="ECO:0000256" key="6">
    <source>
        <dbReference type="ARBA" id="ARBA00022692"/>
    </source>
</evidence>
<evidence type="ECO:0000256" key="9">
    <source>
        <dbReference type="ARBA" id="ARBA00023002"/>
    </source>
</evidence>
<evidence type="ECO:0000256" key="12">
    <source>
        <dbReference type="ARBA" id="ARBA00023136"/>
    </source>
</evidence>
<dbReference type="Pfam" id="PF00067">
    <property type="entry name" value="p450"/>
    <property type="match status" value="1"/>
</dbReference>
<dbReference type="GO" id="GO:0016705">
    <property type="term" value="F:oxidoreductase activity, acting on paired donors, with incorporation or reduction of molecular oxygen"/>
    <property type="evidence" value="ECO:0007669"/>
    <property type="project" value="InterPro"/>
</dbReference>
<evidence type="ECO:0000313" key="17">
    <source>
        <dbReference type="Proteomes" id="UP000076761"/>
    </source>
</evidence>
<evidence type="ECO:0000256" key="7">
    <source>
        <dbReference type="ARBA" id="ARBA00022723"/>
    </source>
</evidence>
<comment type="subcellular location">
    <subcellularLocation>
        <location evidence="2">Membrane</location>
    </subcellularLocation>
</comment>
<dbReference type="InterPro" id="IPR036396">
    <property type="entry name" value="Cyt_P450_sf"/>
</dbReference>
<dbReference type="STRING" id="1314782.A0A165UTS0"/>
<evidence type="ECO:0000256" key="10">
    <source>
        <dbReference type="ARBA" id="ARBA00023004"/>
    </source>
</evidence>
<dbReference type="PANTHER" id="PTHR46300">
    <property type="entry name" value="P450, PUTATIVE (EUROFUNG)-RELATED-RELATED"/>
    <property type="match status" value="1"/>
</dbReference>
<sequence length="524" mass="59384">MTSQLDVVDSWSTLAFHPIPVLYAACSGLIAIALLLKYCHARSCSVRYPPGPTPHPLFGHTFQIPKQHTWRYLEGLGKRYGPIVRLSLAGDNLLVLNDPEDAEELLGRRSHNYSSRKSLIYAGKYQSSEKRLVLLPYGPRLRTQRAAFYQMLQPQVVGSYETIQELESIRLLHDMLTRPHEMELNTKRFAAGNVFHLSYGRHLAHNDEDLKSVLGVLDGFIRDCYPGAHLVDIFPMLDRLPDFLSPWRIAALRKHDMEMKASLRSRVETGDESDCFAARLWQDNHMNHLDTESLAYIAGSAFEAGTDTTAATIMWFVMAMILYPDTLKKAQAEIDAVVGSEGKTIPGFSHFRDLPYTTCLTKEVFRWMPAAPGGFPHFSDKDDTYKGYRVDAKTMVIPNIWAMQHNEHQFPDPLVFNPDRFMKDNDVPIGPDSLTEGHYGFGFGRRICPGRHLGAKTVWIGIVRLIWGFNFLAETHPHGINPECCTSGITCKPERFPHRIQPRSQVHATSISDAWKFSSVTWQA</sequence>
<dbReference type="EMBL" id="KV425556">
    <property type="protein sequence ID" value="KZT28692.1"/>
    <property type="molecule type" value="Genomic_DNA"/>
</dbReference>